<gene>
    <name evidence="1" type="ORF">PPRIM_AZ9-3.1.T0090283</name>
</gene>
<evidence type="ECO:0000313" key="1">
    <source>
        <dbReference type="EMBL" id="CAD8045257.1"/>
    </source>
</evidence>
<sequence>MGTCSNRTEHKQISENLRLKAIMIFQKIDIYNKGYIDKERTLQFWKSNFAKLNTEALFSQVDYKKSGNITVQEWLAFWDIVKQQGYSEQEISDELDQLQEGKAWVQFYKVDAYIRADRERHKTQIDSIVQMEKKTLQKSKSFNYN</sequence>
<dbReference type="GO" id="GO:0005509">
    <property type="term" value="F:calcium ion binding"/>
    <property type="evidence" value="ECO:0007669"/>
    <property type="project" value="InterPro"/>
</dbReference>
<dbReference type="EMBL" id="CAJJDM010000006">
    <property type="protein sequence ID" value="CAD8045257.1"/>
    <property type="molecule type" value="Genomic_DNA"/>
</dbReference>
<protein>
    <recommendedName>
        <fullName evidence="3">EF-hand domain-containing protein</fullName>
    </recommendedName>
</protein>
<dbReference type="OMA" id="SIVQMEK"/>
<name>A0A8S1JT46_PARPR</name>
<keyword evidence="2" id="KW-1185">Reference proteome</keyword>
<dbReference type="AlphaFoldDB" id="A0A8S1JT46"/>
<accession>A0A8S1JT46</accession>
<reference evidence="1" key="1">
    <citation type="submission" date="2021-01" db="EMBL/GenBank/DDBJ databases">
        <authorList>
            <consortium name="Genoscope - CEA"/>
            <person name="William W."/>
        </authorList>
    </citation>
    <scope>NUCLEOTIDE SEQUENCE</scope>
</reference>
<organism evidence="1 2">
    <name type="scientific">Paramecium primaurelia</name>
    <dbReference type="NCBI Taxonomy" id="5886"/>
    <lineage>
        <taxon>Eukaryota</taxon>
        <taxon>Sar</taxon>
        <taxon>Alveolata</taxon>
        <taxon>Ciliophora</taxon>
        <taxon>Intramacronucleata</taxon>
        <taxon>Oligohymenophorea</taxon>
        <taxon>Peniculida</taxon>
        <taxon>Parameciidae</taxon>
        <taxon>Paramecium</taxon>
    </lineage>
</organism>
<dbReference type="Proteomes" id="UP000688137">
    <property type="component" value="Unassembled WGS sequence"/>
</dbReference>
<proteinExistence type="predicted"/>
<evidence type="ECO:0000313" key="2">
    <source>
        <dbReference type="Proteomes" id="UP000688137"/>
    </source>
</evidence>
<evidence type="ECO:0008006" key="3">
    <source>
        <dbReference type="Google" id="ProtNLM"/>
    </source>
</evidence>
<comment type="caution">
    <text evidence="1">The sequence shown here is derived from an EMBL/GenBank/DDBJ whole genome shotgun (WGS) entry which is preliminary data.</text>
</comment>